<gene>
    <name evidence="7" type="primary">ytvI</name>
    <name evidence="7" type="ORF">D8M06_16965</name>
</gene>
<dbReference type="InterPro" id="IPR014227">
    <property type="entry name" value="YtvI-like"/>
</dbReference>
<evidence type="ECO:0000256" key="5">
    <source>
        <dbReference type="ARBA" id="ARBA00023136"/>
    </source>
</evidence>
<evidence type="ECO:0000313" key="7">
    <source>
        <dbReference type="EMBL" id="RKQ29906.1"/>
    </source>
</evidence>
<keyword evidence="4 6" id="KW-1133">Transmembrane helix</keyword>
<keyword evidence="8" id="KW-1185">Reference proteome</keyword>
<reference evidence="7 8" key="1">
    <citation type="journal article" date="2016" name="Int. J. Syst. Evol. Microbiol.">
        <title>Oceanobacillus halophilus sp. nov., a novel moderately halophilic bacterium from a hypersaline lake.</title>
        <authorList>
            <person name="Amoozegar M.A."/>
            <person name="Bagheri M."/>
            <person name="Makhdoumi A."/>
            <person name="Nikou M.M."/>
            <person name="Fazeli S.A.S."/>
            <person name="Schumann P."/>
            <person name="Sproer C."/>
            <person name="Sanchez-Porro C."/>
            <person name="Ventosa A."/>
        </authorList>
    </citation>
    <scope>NUCLEOTIDE SEQUENCE [LARGE SCALE GENOMIC DNA]</scope>
    <source>
        <strain evidence="7 8">DSM 23996</strain>
    </source>
</reference>
<feature type="transmembrane region" description="Helical" evidence="6">
    <location>
        <begin position="293"/>
        <end position="313"/>
    </location>
</feature>
<dbReference type="Proteomes" id="UP000269301">
    <property type="component" value="Unassembled WGS sequence"/>
</dbReference>
<evidence type="ECO:0000313" key="8">
    <source>
        <dbReference type="Proteomes" id="UP000269301"/>
    </source>
</evidence>
<feature type="transmembrane region" description="Helical" evidence="6">
    <location>
        <begin position="67"/>
        <end position="90"/>
    </location>
</feature>
<name>A0A494ZUD2_9BACI</name>
<sequence>MGDKKMFTNIWMALFRLIIVIGMLIGSYLVMTLIFPYTYPLMLAILLAFFINPFVDFLQDKLHFPRVLAAITIISSILLLLIGMLVVIIMEIYQGTMFLAEKIPIYFKDFILYLEALFNTKIIPLQEKILSIFLTLDSSQQDTLKNTLSNTLDQIATTGSSLLQNSFTNIPNMLSLFPSSMAIFIFVVLGTFLISNDWYNLKSHLKKLIPENVNTSTGKVLIHFKKAFGGFVKAQVILVSLSGILILMGLLLLGIDHALTIAALSALVDLIPFVGTGIIFLPWIFYLFLNGNYSLTIGLTILYIVVILSRQILEPKILSSNIGVHPLLALVVYFIGLQVWGLLGLLVAPAILILINALHQSGAIKWVWLFIKG</sequence>
<comment type="similarity">
    <text evidence="2">Belongs to the autoinducer-2 exporter (AI-2E) (TC 2.A.86) family.</text>
</comment>
<dbReference type="NCBIfam" id="TIGR02872">
    <property type="entry name" value="spore_ytvI"/>
    <property type="match status" value="1"/>
</dbReference>
<feature type="transmembrane region" description="Helical" evidence="6">
    <location>
        <begin position="176"/>
        <end position="199"/>
    </location>
</feature>
<protein>
    <submittedName>
        <fullName evidence="7">Sporulation integral membrane protein YtvI</fullName>
    </submittedName>
</protein>
<organism evidence="7 8">
    <name type="scientific">Oceanobacillus halophilus</name>
    <dbReference type="NCBI Taxonomy" id="930130"/>
    <lineage>
        <taxon>Bacteria</taxon>
        <taxon>Bacillati</taxon>
        <taxon>Bacillota</taxon>
        <taxon>Bacilli</taxon>
        <taxon>Bacillales</taxon>
        <taxon>Bacillaceae</taxon>
        <taxon>Oceanobacillus</taxon>
    </lineage>
</organism>
<dbReference type="GO" id="GO:0016020">
    <property type="term" value="C:membrane"/>
    <property type="evidence" value="ECO:0007669"/>
    <property type="project" value="UniProtKB-SubCell"/>
</dbReference>
<evidence type="ECO:0000256" key="4">
    <source>
        <dbReference type="ARBA" id="ARBA00022989"/>
    </source>
</evidence>
<evidence type="ECO:0000256" key="3">
    <source>
        <dbReference type="ARBA" id="ARBA00022692"/>
    </source>
</evidence>
<keyword evidence="5 6" id="KW-0472">Membrane</keyword>
<dbReference type="Pfam" id="PF01594">
    <property type="entry name" value="AI-2E_transport"/>
    <property type="match status" value="1"/>
</dbReference>
<keyword evidence="3 6" id="KW-0812">Transmembrane</keyword>
<feature type="transmembrane region" description="Helical" evidence="6">
    <location>
        <begin position="37"/>
        <end position="55"/>
    </location>
</feature>
<evidence type="ECO:0000256" key="6">
    <source>
        <dbReference type="SAM" id="Phobius"/>
    </source>
</evidence>
<proteinExistence type="inferred from homology"/>
<evidence type="ECO:0000256" key="1">
    <source>
        <dbReference type="ARBA" id="ARBA00004141"/>
    </source>
</evidence>
<comment type="caution">
    <text evidence="7">The sequence shown here is derived from an EMBL/GenBank/DDBJ whole genome shotgun (WGS) entry which is preliminary data.</text>
</comment>
<dbReference type="InterPro" id="IPR002549">
    <property type="entry name" value="AI-2E-like"/>
</dbReference>
<feature type="transmembrane region" description="Helical" evidence="6">
    <location>
        <begin position="261"/>
        <end position="286"/>
    </location>
</feature>
<dbReference type="GO" id="GO:0055085">
    <property type="term" value="P:transmembrane transport"/>
    <property type="evidence" value="ECO:0007669"/>
    <property type="project" value="TreeGrafter"/>
</dbReference>
<dbReference type="EMBL" id="RBZP01000021">
    <property type="protein sequence ID" value="RKQ29906.1"/>
    <property type="molecule type" value="Genomic_DNA"/>
</dbReference>
<feature type="transmembrane region" description="Helical" evidence="6">
    <location>
        <begin position="12"/>
        <end position="31"/>
    </location>
</feature>
<feature type="transmembrane region" description="Helical" evidence="6">
    <location>
        <begin position="236"/>
        <end position="255"/>
    </location>
</feature>
<evidence type="ECO:0000256" key="2">
    <source>
        <dbReference type="ARBA" id="ARBA00009773"/>
    </source>
</evidence>
<feature type="transmembrane region" description="Helical" evidence="6">
    <location>
        <begin position="333"/>
        <end position="355"/>
    </location>
</feature>
<dbReference type="PANTHER" id="PTHR21716:SF68">
    <property type="entry name" value="TRANSPORT PROTEIN YTVI-RELATED"/>
    <property type="match status" value="1"/>
</dbReference>
<comment type="subcellular location">
    <subcellularLocation>
        <location evidence="1">Membrane</location>
        <topology evidence="1">Multi-pass membrane protein</topology>
    </subcellularLocation>
</comment>
<dbReference type="AlphaFoldDB" id="A0A494ZUD2"/>
<accession>A0A494ZUD2</accession>
<dbReference type="PANTHER" id="PTHR21716">
    <property type="entry name" value="TRANSMEMBRANE PROTEIN"/>
    <property type="match status" value="1"/>
</dbReference>